<comment type="catalytic activity">
    <reaction evidence="12">
        <text>9-(9Z-octadecenoyloxy)-octadecanoate + H2O = 9-hydroxy-octadecanoate + (9Z)-octadecenoate + H(+)</text>
        <dbReference type="Rhea" id="RHEA:52048"/>
        <dbReference type="ChEBI" id="CHEBI:15377"/>
        <dbReference type="ChEBI" id="CHEBI:15378"/>
        <dbReference type="ChEBI" id="CHEBI:30823"/>
        <dbReference type="ChEBI" id="CHEBI:136282"/>
        <dbReference type="ChEBI" id="CHEBI:136286"/>
    </reaction>
    <physiologicalReaction direction="left-to-right" evidence="12">
        <dbReference type="Rhea" id="RHEA:52049"/>
    </physiologicalReaction>
</comment>
<comment type="catalytic activity">
    <reaction evidence="13">
        <text>9-octadecanoyloxy-octadecanoate + H2O = 9-hydroxy-octadecanoate + octadecanoate + H(+)</text>
        <dbReference type="Rhea" id="RHEA:52096"/>
        <dbReference type="ChEBI" id="CHEBI:15377"/>
        <dbReference type="ChEBI" id="CHEBI:15378"/>
        <dbReference type="ChEBI" id="CHEBI:25629"/>
        <dbReference type="ChEBI" id="CHEBI:136286"/>
        <dbReference type="ChEBI" id="CHEBI:136373"/>
    </reaction>
    <physiologicalReaction direction="left-to-right" evidence="13">
        <dbReference type="Rhea" id="RHEA:52097"/>
    </physiologicalReaction>
</comment>
<evidence type="ECO:0000256" key="2">
    <source>
        <dbReference type="ARBA" id="ARBA00004127"/>
    </source>
</evidence>
<dbReference type="PANTHER" id="PTHR10989">
    <property type="entry name" value="ANDROGEN-INDUCED PROTEIN 1-RELATED"/>
    <property type="match status" value="1"/>
</dbReference>
<comment type="catalytic activity">
    <reaction evidence="7">
        <text>12-hexadecanoyloxy-octadecanoate + H2O = 12-hydroxyoctadecanoate + hexadecanoate + H(+)</text>
        <dbReference type="Rhea" id="RHEA:52056"/>
        <dbReference type="ChEBI" id="CHEBI:7896"/>
        <dbReference type="ChEBI" id="CHEBI:15377"/>
        <dbReference type="ChEBI" id="CHEBI:15378"/>
        <dbReference type="ChEBI" id="CHEBI:83677"/>
        <dbReference type="ChEBI" id="CHEBI:84201"/>
    </reaction>
    <physiologicalReaction direction="left-to-right" evidence="7">
        <dbReference type="Rhea" id="RHEA:52057"/>
    </physiologicalReaction>
</comment>
<keyword evidence="5 17" id="KW-1133">Transmembrane helix</keyword>
<dbReference type="EMBL" id="JBEDNZ010000028">
    <property type="protein sequence ID" value="KAL0809590.1"/>
    <property type="molecule type" value="Genomic_DNA"/>
</dbReference>
<dbReference type="PANTHER" id="PTHR10989:SF16">
    <property type="entry name" value="AT02829P-RELATED"/>
    <property type="match status" value="1"/>
</dbReference>
<evidence type="ECO:0000313" key="19">
    <source>
        <dbReference type="Proteomes" id="UP001549921"/>
    </source>
</evidence>
<feature type="transmembrane region" description="Helical" evidence="17">
    <location>
        <begin position="50"/>
        <end position="71"/>
    </location>
</feature>
<evidence type="ECO:0000256" key="9">
    <source>
        <dbReference type="ARBA" id="ARBA00047863"/>
    </source>
</evidence>
<evidence type="ECO:0000256" key="4">
    <source>
        <dbReference type="ARBA" id="ARBA00022692"/>
    </source>
</evidence>
<name>A0ABD0S698_LOXSC</name>
<evidence type="ECO:0000313" key="18">
    <source>
        <dbReference type="EMBL" id="KAL0809590.1"/>
    </source>
</evidence>
<evidence type="ECO:0000256" key="11">
    <source>
        <dbReference type="ARBA" id="ARBA00048701"/>
    </source>
</evidence>
<sequence>MDKYIYHRVLGATLTLSTVSVYLLSCLMAMSKELPTHPELKIFDDLGPRYNTVWGMVFLIMYLIMALMCDISVIRNREHDVAPHIRSFRFKIFHEVVFPQVSGIIAFWPVFFYDRELVFPKVVDIIISPVGNFVFHGLGIVYVLWELVFLPRDVPKRNDVKRTKLLGLNTIFTIVLLYTKYVDLGVWMYEVLTATEGTILFPIIFFGIAIMSNIAYSAQWYVKDYVWSLRSTCKDD</sequence>
<accession>A0ABD0S698</accession>
<evidence type="ECO:0000256" key="3">
    <source>
        <dbReference type="ARBA" id="ARBA00009300"/>
    </source>
</evidence>
<gene>
    <name evidence="18" type="ORF">ABMA28_011123</name>
</gene>
<dbReference type="GO" id="GO:0012505">
    <property type="term" value="C:endomembrane system"/>
    <property type="evidence" value="ECO:0007669"/>
    <property type="project" value="UniProtKB-SubCell"/>
</dbReference>
<evidence type="ECO:0000256" key="5">
    <source>
        <dbReference type="ARBA" id="ARBA00022989"/>
    </source>
</evidence>
<feature type="transmembrane region" description="Helical" evidence="17">
    <location>
        <begin position="199"/>
        <end position="222"/>
    </location>
</feature>
<evidence type="ECO:0000256" key="1">
    <source>
        <dbReference type="ARBA" id="ARBA00000923"/>
    </source>
</evidence>
<evidence type="ECO:0000256" key="16">
    <source>
        <dbReference type="ARBA" id="ARBA00049428"/>
    </source>
</evidence>
<evidence type="ECO:0000256" key="12">
    <source>
        <dbReference type="ARBA" id="ARBA00048800"/>
    </source>
</evidence>
<comment type="catalytic activity">
    <reaction evidence="8">
        <text>13-octadecanoyloxy-octadecanoate + H2O = 13-hydroxy-octadecanoate + octadecanoate + H(+)</text>
        <dbReference type="Rhea" id="RHEA:52084"/>
        <dbReference type="ChEBI" id="CHEBI:15377"/>
        <dbReference type="ChEBI" id="CHEBI:15378"/>
        <dbReference type="ChEBI" id="CHEBI:25629"/>
        <dbReference type="ChEBI" id="CHEBI:136304"/>
        <dbReference type="ChEBI" id="CHEBI:136335"/>
    </reaction>
    <physiologicalReaction direction="left-to-right" evidence="8">
        <dbReference type="Rhea" id="RHEA:52085"/>
    </physiologicalReaction>
</comment>
<comment type="catalytic activity">
    <reaction evidence="11">
        <text>12-(9Z-octadecenoyloxy)-octadecanoate + H2O = 12-hydroxyoctadecanoate + (9Z)-octadecenoate + H(+)</text>
        <dbReference type="Rhea" id="RHEA:52060"/>
        <dbReference type="ChEBI" id="CHEBI:15377"/>
        <dbReference type="ChEBI" id="CHEBI:15378"/>
        <dbReference type="ChEBI" id="CHEBI:30823"/>
        <dbReference type="ChEBI" id="CHEBI:84201"/>
        <dbReference type="ChEBI" id="CHEBI:136302"/>
    </reaction>
    <physiologicalReaction direction="left-to-right" evidence="11">
        <dbReference type="Rhea" id="RHEA:52061"/>
    </physiologicalReaction>
</comment>
<dbReference type="Proteomes" id="UP001549921">
    <property type="component" value="Unassembled WGS sequence"/>
</dbReference>
<comment type="similarity">
    <text evidence="3">Belongs to the AIG1 family.</text>
</comment>
<dbReference type="Pfam" id="PF04750">
    <property type="entry name" value="Far-17a_AIG1"/>
    <property type="match status" value="1"/>
</dbReference>
<dbReference type="InterPro" id="IPR006838">
    <property type="entry name" value="ADTRP_AIG1"/>
</dbReference>
<dbReference type="AlphaFoldDB" id="A0ABD0S698"/>
<comment type="subcellular location">
    <subcellularLocation>
        <location evidence="2">Endomembrane system</location>
        <topology evidence="2">Multi-pass membrane protein</topology>
    </subcellularLocation>
</comment>
<feature type="transmembrane region" description="Helical" evidence="17">
    <location>
        <begin position="92"/>
        <end position="113"/>
    </location>
</feature>
<comment type="catalytic activity">
    <reaction evidence="14">
        <text>13-(9Z-octadecenoyloxy)-octadecanoate + H2O = 13-hydroxy-octadecanoate + (9Z)-octadecenoate + H(+)</text>
        <dbReference type="Rhea" id="RHEA:52064"/>
        <dbReference type="ChEBI" id="CHEBI:15377"/>
        <dbReference type="ChEBI" id="CHEBI:15378"/>
        <dbReference type="ChEBI" id="CHEBI:30823"/>
        <dbReference type="ChEBI" id="CHEBI:136303"/>
        <dbReference type="ChEBI" id="CHEBI:136304"/>
    </reaction>
    <physiologicalReaction direction="left-to-right" evidence="14">
        <dbReference type="Rhea" id="RHEA:52065"/>
    </physiologicalReaction>
</comment>
<protein>
    <recommendedName>
        <fullName evidence="20">Androgen-dependent TFPI-regulating protein</fullName>
    </recommendedName>
</protein>
<feature type="transmembrane region" description="Helical" evidence="17">
    <location>
        <begin position="166"/>
        <end position="187"/>
    </location>
</feature>
<feature type="transmembrane region" description="Helical" evidence="17">
    <location>
        <begin position="125"/>
        <end position="145"/>
    </location>
</feature>
<evidence type="ECO:0000256" key="8">
    <source>
        <dbReference type="ARBA" id="ARBA00047427"/>
    </source>
</evidence>
<keyword evidence="6 17" id="KW-0472">Membrane</keyword>
<comment type="catalytic activity">
    <reaction evidence="1">
        <text>9-(9Z-hexadecenoyloxy)-octadecanoate + H2O = (9Z)-hexadecenoate + 9-hydroxy-octadecanoate + H(+)</text>
        <dbReference type="Rhea" id="RHEA:52068"/>
        <dbReference type="ChEBI" id="CHEBI:15377"/>
        <dbReference type="ChEBI" id="CHEBI:15378"/>
        <dbReference type="ChEBI" id="CHEBI:32372"/>
        <dbReference type="ChEBI" id="CHEBI:136286"/>
        <dbReference type="ChEBI" id="CHEBI:136309"/>
    </reaction>
    <physiologicalReaction direction="left-to-right" evidence="1">
        <dbReference type="Rhea" id="RHEA:52069"/>
    </physiologicalReaction>
</comment>
<evidence type="ECO:0000256" key="13">
    <source>
        <dbReference type="ARBA" id="ARBA00049221"/>
    </source>
</evidence>
<comment type="catalytic activity">
    <reaction evidence="16">
        <text>12-(9Z-hexadecenoyloxy)-octadecanoate + H2O = 12-hydroxyoctadecanoate + (9Z)-hexadecenoate + H(+)</text>
        <dbReference type="Rhea" id="RHEA:52072"/>
        <dbReference type="ChEBI" id="CHEBI:15377"/>
        <dbReference type="ChEBI" id="CHEBI:15378"/>
        <dbReference type="ChEBI" id="CHEBI:32372"/>
        <dbReference type="ChEBI" id="CHEBI:84201"/>
        <dbReference type="ChEBI" id="CHEBI:136312"/>
    </reaction>
    <physiologicalReaction direction="left-to-right" evidence="16">
        <dbReference type="Rhea" id="RHEA:52073"/>
    </physiologicalReaction>
</comment>
<evidence type="ECO:0000256" key="6">
    <source>
        <dbReference type="ARBA" id="ARBA00023136"/>
    </source>
</evidence>
<comment type="caution">
    <text evidence="18">The sequence shown here is derived from an EMBL/GenBank/DDBJ whole genome shotgun (WGS) entry which is preliminary data.</text>
</comment>
<feature type="transmembrane region" description="Helical" evidence="17">
    <location>
        <begin position="9"/>
        <end position="30"/>
    </location>
</feature>
<comment type="catalytic activity">
    <reaction evidence="15">
        <text>13-(9Z-hexadecenoyloxy)-octadecanoate + H2O = 13-hydroxy-octadecanoate + (9Z)-hexadecenoate + H(+)</text>
        <dbReference type="Rhea" id="RHEA:52076"/>
        <dbReference type="ChEBI" id="CHEBI:15377"/>
        <dbReference type="ChEBI" id="CHEBI:15378"/>
        <dbReference type="ChEBI" id="CHEBI:32372"/>
        <dbReference type="ChEBI" id="CHEBI:136304"/>
        <dbReference type="ChEBI" id="CHEBI:136315"/>
    </reaction>
    <physiologicalReaction direction="left-to-right" evidence="15">
        <dbReference type="Rhea" id="RHEA:52077"/>
    </physiologicalReaction>
</comment>
<proteinExistence type="inferred from homology"/>
<evidence type="ECO:0000256" key="10">
    <source>
        <dbReference type="ARBA" id="ARBA00048680"/>
    </source>
</evidence>
<organism evidence="18 19">
    <name type="scientific">Loxostege sticticalis</name>
    <name type="common">Beet webworm moth</name>
    <dbReference type="NCBI Taxonomy" id="481309"/>
    <lineage>
        <taxon>Eukaryota</taxon>
        <taxon>Metazoa</taxon>
        <taxon>Ecdysozoa</taxon>
        <taxon>Arthropoda</taxon>
        <taxon>Hexapoda</taxon>
        <taxon>Insecta</taxon>
        <taxon>Pterygota</taxon>
        <taxon>Neoptera</taxon>
        <taxon>Endopterygota</taxon>
        <taxon>Lepidoptera</taxon>
        <taxon>Glossata</taxon>
        <taxon>Ditrysia</taxon>
        <taxon>Pyraloidea</taxon>
        <taxon>Crambidae</taxon>
        <taxon>Pyraustinae</taxon>
        <taxon>Loxostege</taxon>
    </lineage>
</organism>
<evidence type="ECO:0000256" key="14">
    <source>
        <dbReference type="ARBA" id="ARBA00049296"/>
    </source>
</evidence>
<evidence type="ECO:0000256" key="17">
    <source>
        <dbReference type="SAM" id="Phobius"/>
    </source>
</evidence>
<reference evidence="18 19" key="1">
    <citation type="submission" date="2024-06" db="EMBL/GenBank/DDBJ databases">
        <title>A chromosome-level genome assembly of beet webworm, Loxostege sticticalis.</title>
        <authorList>
            <person name="Zhang Y."/>
        </authorList>
    </citation>
    <scope>NUCLEOTIDE SEQUENCE [LARGE SCALE GENOMIC DNA]</scope>
    <source>
        <strain evidence="18">AQ028</strain>
        <tissue evidence="18">Male pupae</tissue>
    </source>
</reference>
<comment type="catalytic activity">
    <reaction evidence="9">
        <text>9-hexadecanoyloxy-octadecanoate + H2O = 9-hydroxy-octadecanoate + hexadecanoate + H(+)</text>
        <dbReference type="Rhea" id="RHEA:52052"/>
        <dbReference type="ChEBI" id="CHEBI:7896"/>
        <dbReference type="ChEBI" id="CHEBI:15377"/>
        <dbReference type="ChEBI" id="CHEBI:15378"/>
        <dbReference type="ChEBI" id="CHEBI:83670"/>
        <dbReference type="ChEBI" id="CHEBI:136286"/>
    </reaction>
    <physiologicalReaction direction="left-to-right" evidence="9">
        <dbReference type="Rhea" id="RHEA:52053"/>
    </physiologicalReaction>
</comment>
<evidence type="ECO:0000256" key="7">
    <source>
        <dbReference type="ARBA" id="ARBA00047368"/>
    </source>
</evidence>
<keyword evidence="4 17" id="KW-0812">Transmembrane</keyword>
<evidence type="ECO:0008006" key="20">
    <source>
        <dbReference type="Google" id="ProtNLM"/>
    </source>
</evidence>
<comment type="catalytic activity">
    <reaction evidence="10">
        <text>12-octadecanoyloxy-octadecanoate + H2O = 12-hydroxyoctadecanoate + octadecanoate + H(+)</text>
        <dbReference type="Rhea" id="RHEA:52080"/>
        <dbReference type="ChEBI" id="CHEBI:15377"/>
        <dbReference type="ChEBI" id="CHEBI:15378"/>
        <dbReference type="ChEBI" id="CHEBI:25629"/>
        <dbReference type="ChEBI" id="CHEBI:84201"/>
        <dbReference type="ChEBI" id="CHEBI:136330"/>
    </reaction>
    <physiologicalReaction direction="left-to-right" evidence="10">
        <dbReference type="Rhea" id="RHEA:52081"/>
    </physiologicalReaction>
</comment>
<evidence type="ECO:0000256" key="15">
    <source>
        <dbReference type="ARBA" id="ARBA00049322"/>
    </source>
</evidence>